<comment type="similarity">
    <text evidence="1">Belongs to the GAMAD family.</text>
</comment>
<dbReference type="SUPFAM" id="SSF103196">
    <property type="entry name" value="Roadblock/LC7 domain"/>
    <property type="match status" value="1"/>
</dbReference>
<reference evidence="3" key="1">
    <citation type="submission" date="2021-06" db="EMBL/GenBank/DDBJ databases">
        <authorList>
            <person name="Kallberg Y."/>
            <person name="Tangrot J."/>
            <person name="Rosling A."/>
        </authorList>
    </citation>
    <scope>NUCLEOTIDE SEQUENCE</scope>
    <source>
        <strain evidence="3">BR232B</strain>
    </source>
</reference>
<dbReference type="OrthoDB" id="271745at2759"/>
<accession>A0A9N9HIZ6</accession>
<name>A0A9N9HIZ6_9GLOM</name>
<dbReference type="InterPro" id="IPR037587">
    <property type="entry name" value="LAMTOR2-like"/>
</dbReference>
<gene>
    <name evidence="3" type="ORF">PBRASI_LOCUS11635</name>
</gene>
<comment type="caution">
    <text evidence="3">The sequence shown here is derived from an EMBL/GenBank/DDBJ whole genome shotgun (WGS) entry which is preliminary data.</text>
</comment>
<dbReference type="Gene3D" id="3.30.450.30">
    <property type="entry name" value="Dynein light chain 2a, cytoplasmic"/>
    <property type="match status" value="1"/>
</dbReference>
<evidence type="ECO:0000313" key="4">
    <source>
        <dbReference type="Proteomes" id="UP000789739"/>
    </source>
</evidence>
<feature type="non-terminal residue" evidence="3">
    <location>
        <position position="1"/>
    </location>
</feature>
<dbReference type="Pfam" id="PF03259">
    <property type="entry name" value="Robl_LC7"/>
    <property type="match status" value="1"/>
</dbReference>
<dbReference type="PANTHER" id="PTHR13323">
    <property type="entry name" value="LATE ENDOSOMAL/LYSOSOMAL MP1 INTERACTING PROTEIN"/>
    <property type="match status" value="1"/>
</dbReference>
<dbReference type="AlphaFoldDB" id="A0A9N9HIZ6"/>
<dbReference type="GO" id="GO:0005085">
    <property type="term" value="F:guanyl-nucleotide exchange factor activity"/>
    <property type="evidence" value="ECO:0007669"/>
    <property type="project" value="InterPro"/>
</dbReference>
<evidence type="ECO:0000259" key="2">
    <source>
        <dbReference type="Pfam" id="PF03259"/>
    </source>
</evidence>
<proteinExistence type="inferred from homology"/>
<dbReference type="GO" id="GO:0060090">
    <property type="term" value="F:molecular adaptor activity"/>
    <property type="evidence" value="ECO:0007669"/>
    <property type="project" value="InterPro"/>
</dbReference>
<evidence type="ECO:0000313" key="3">
    <source>
        <dbReference type="EMBL" id="CAG8677658.1"/>
    </source>
</evidence>
<dbReference type="InterPro" id="IPR004942">
    <property type="entry name" value="Roadblock/LAMTOR2_dom"/>
</dbReference>
<feature type="non-terminal residue" evidence="3">
    <location>
        <position position="93"/>
    </location>
</feature>
<dbReference type="Proteomes" id="UP000789739">
    <property type="component" value="Unassembled WGS sequence"/>
</dbReference>
<feature type="domain" description="Roadblock/LAMTOR2" evidence="2">
    <location>
        <begin position="9"/>
        <end position="66"/>
    </location>
</feature>
<sequence>SPISFVAETDREARIYAAIASNVWSTFDKGTKNMTQDDGVRFLVVECEEGTLALTTVSKMMLCLVAKPEVGIAILKAKSDALVKHLEEPLANV</sequence>
<dbReference type="EMBL" id="CAJVPI010006194">
    <property type="protein sequence ID" value="CAG8677658.1"/>
    <property type="molecule type" value="Genomic_DNA"/>
</dbReference>
<evidence type="ECO:0000256" key="1">
    <source>
        <dbReference type="ARBA" id="ARBA00007191"/>
    </source>
</evidence>
<keyword evidence="4" id="KW-1185">Reference proteome</keyword>
<dbReference type="GO" id="GO:0032008">
    <property type="term" value="P:positive regulation of TOR signaling"/>
    <property type="evidence" value="ECO:0007669"/>
    <property type="project" value="InterPro"/>
</dbReference>
<protein>
    <submittedName>
        <fullName evidence="3">5687_t:CDS:1</fullName>
    </submittedName>
</protein>
<organism evidence="3 4">
    <name type="scientific">Paraglomus brasilianum</name>
    <dbReference type="NCBI Taxonomy" id="144538"/>
    <lineage>
        <taxon>Eukaryota</taxon>
        <taxon>Fungi</taxon>
        <taxon>Fungi incertae sedis</taxon>
        <taxon>Mucoromycota</taxon>
        <taxon>Glomeromycotina</taxon>
        <taxon>Glomeromycetes</taxon>
        <taxon>Paraglomerales</taxon>
        <taxon>Paraglomeraceae</taxon>
        <taxon>Paraglomus</taxon>
    </lineage>
</organism>